<organism evidence="2 3">
    <name type="scientific">Mycobacterium conspicuum</name>
    <dbReference type="NCBI Taxonomy" id="44010"/>
    <lineage>
        <taxon>Bacteria</taxon>
        <taxon>Bacillati</taxon>
        <taxon>Actinomycetota</taxon>
        <taxon>Actinomycetes</taxon>
        <taxon>Mycobacteriales</taxon>
        <taxon>Mycobacteriaceae</taxon>
        <taxon>Mycobacterium</taxon>
    </lineage>
</organism>
<evidence type="ECO:0000313" key="3">
    <source>
        <dbReference type="Proteomes" id="UP000467385"/>
    </source>
</evidence>
<feature type="transmembrane region" description="Helical" evidence="1">
    <location>
        <begin position="27"/>
        <end position="50"/>
    </location>
</feature>
<dbReference type="EMBL" id="AP022613">
    <property type="protein sequence ID" value="BBZ39952.1"/>
    <property type="molecule type" value="Genomic_DNA"/>
</dbReference>
<gene>
    <name evidence="2" type="ORF">MCNS_30150</name>
</gene>
<feature type="transmembrane region" description="Helical" evidence="1">
    <location>
        <begin position="156"/>
        <end position="179"/>
    </location>
</feature>
<keyword evidence="1" id="KW-0472">Membrane</keyword>
<keyword evidence="1" id="KW-1133">Transmembrane helix</keyword>
<proteinExistence type="predicted"/>
<sequence>MTRTAPPPVSPSGPGYRRRGWLTNPRIDLWAVWWTIPIFYALQGVIYIPLARLMPPRRPDITPEQVAAFFDHQSIGIKIGFGSLMVIAGFVGPANGLIAYQIRRMTVHPVFAYAFIGTLSVGATPGFLWGAFAFLTAVLRPDRSPETLMLLYDMAFLSYIGSLGCFAAAWAVLGAAILLDKNKIYPKWFGYATIWQIVTEFVAAVVFNFRSGPFAWNGLVAFYIDTAVYLFWQVCQFYVLYRAVQQQPVEHPEALQ</sequence>
<keyword evidence="1" id="KW-0812">Transmembrane</keyword>
<protein>
    <submittedName>
        <fullName evidence="2">Uncharacterized protein</fullName>
    </submittedName>
</protein>
<reference evidence="2 3" key="1">
    <citation type="journal article" date="2019" name="Emerg. Microbes Infect.">
        <title>Comprehensive subspecies identification of 175 nontuberculous mycobacteria species based on 7547 genomic profiles.</title>
        <authorList>
            <person name="Matsumoto Y."/>
            <person name="Kinjo T."/>
            <person name="Motooka D."/>
            <person name="Nabeya D."/>
            <person name="Jung N."/>
            <person name="Uechi K."/>
            <person name="Horii T."/>
            <person name="Iida T."/>
            <person name="Fujita J."/>
            <person name="Nakamura S."/>
        </authorList>
    </citation>
    <scope>NUCLEOTIDE SEQUENCE [LARGE SCALE GENOMIC DNA]</scope>
    <source>
        <strain evidence="2 3">JCM 14738</strain>
    </source>
</reference>
<dbReference type="RefSeq" id="WP_232079315.1">
    <property type="nucleotide sequence ID" value="NZ_AP022613.1"/>
</dbReference>
<feature type="transmembrane region" description="Helical" evidence="1">
    <location>
        <begin position="79"/>
        <end position="98"/>
    </location>
</feature>
<feature type="transmembrane region" description="Helical" evidence="1">
    <location>
        <begin position="214"/>
        <end position="232"/>
    </location>
</feature>
<evidence type="ECO:0000256" key="1">
    <source>
        <dbReference type="SAM" id="Phobius"/>
    </source>
</evidence>
<keyword evidence="3" id="KW-1185">Reference proteome</keyword>
<evidence type="ECO:0000313" key="2">
    <source>
        <dbReference type="EMBL" id="BBZ39952.1"/>
    </source>
</evidence>
<feature type="transmembrane region" description="Helical" evidence="1">
    <location>
        <begin position="188"/>
        <end position="208"/>
    </location>
</feature>
<name>A0A7I7YFS2_9MYCO</name>
<feature type="transmembrane region" description="Helical" evidence="1">
    <location>
        <begin position="110"/>
        <end position="136"/>
    </location>
</feature>
<dbReference type="AlphaFoldDB" id="A0A7I7YFS2"/>
<accession>A0A7I7YFS2</accession>
<dbReference type="Proteomes" id="UP000467385">
    <property type="component" value="Chromosome"/>
</dbReference>